<keyword evidence="3" id="KW-0540">Nuclease</keyword>
<name>A0ABS6EAL3_9FIRM</name>
<reference evidence="8 9" key="1">
    <citation type="submission" date="2021-06" db="EMBL/GenBank/DDBJ databases">
        <authorList>
            <person name="Sun Q."/>
            <person name="Li D."/>
        </authorList>
    </citation>
    <scope>NUCLEOTIDE SEQUENCE [LARGE SCALE GENOMIC DNA]</scope>
    <source>
        <strain evidence="8 9">MSJ-40</strain>
    </source>
</reference>
<keyword evidence="6" id="KW-0378">Hydrolase</keyword>
<evidence type="ECO:0000259" key="7">
    <source>
        <dbReference type="PROSITE" id="PS50879"/>
    </source>
</evidence>
<comment type="caution">
    <text evidence="8">The sequence shown here is derived from an EMBL/GenBank/DDBJ whole genome shotgun (WGS) entry which is preliminary data.</text>
</comment>
<dbReference type="EC" id="3.1.26.4" evidence="2"/>
<dbReference type="InterPro" id="IPR050092">
    <property type="entry name" value="RNase_H"/>
</dbReference>
<dbReference type="Proteomes" id="UP000749471">
    <property type="component" value="Unassembled WGS sequence"/>
</dbReference>
<feature type="domain" description="RNase H type-1" evidence="7">
    <location>
        <begin position="63"/>
        <end position="200"/>
    </location>
</feature>
<evidence type="ECO:0000256" key="6">
    <source>
        <dbReference type="ARBA" id="ARBA00022801"/>
    </source>
</evidence>
<evidence type="ECO:0000256" key="4">
    <source>
        <dbReference type="ARBA" id="ARBA00022723"/>
    </source>
</evidence>
<dbReference type="EMBL" id="JAHLPM010000013">
    <property type="protein sequence ID" value="MBU5439239.1"/>
    <property type="molecule type" value="Genomic_DNA"/>
</dbReference>
<dbReference type="InterPro" id="IPR011320">
    <property type="entry name" value="RNase_H1_N"/>
</dbReference>
<proteinExistence type="predicted"/>
<gene>
    <name evidence="8" type="ORF">KQI42_14545</name>
</gene>
<dbReference type="CDD" id="cd09277">
    <property type="entry name" value="RNase_HI_bacteria_like"/>
    <property type="match status" value="1"/>
</dbReference>
<dbReference type="Pfam" id="PF00075">
    <property type="entry name" value="RNase_H"/>
    <property type="match status" value="1"/>
</dbReference>
<organism evidence="8 9">
    <name type="scientific">Tissierella simiarum</name>
    <dbReference type="NCBI Taxonomy" id="2841534"/>
    <lineage>
        <taxon>Bacteria</taxon>
        <taxon>Bacillati</taxon>
        <taxon>Bacillota</taxon>
        <taxon>Tissierellia</taxon>
        <taxon>Tissierellales</taxon>
        <taxon>Tissierellaceae</taxon>
        <taxon>Tissierella</taxon>
    </lineage>
</organism>
<evidence type="ECO:0000256" key="5">
    <source>
        <dbReference type="ARBA" id="ARBA00022759"/>
    </source>
</evidence>
<keyword evidence="9" id="KW-1185">Reference proteome</keyword>
<evidence type="ECO:0000256" key="3">
    <source>
        <dbReference type="ARBA" id="ARBA00022722"/>
    </source>
</evidence>
<dbReference type="Pfam" id="PF01693">
    <property type="entry name" value="Cauli_VI"/>
    <property type="match status" value="1"/>
</dbReference>
<evidence type="ECO:0000313" key="8">
    <source>
        <dbReference type="EMBL" id="MBU5439239.1"/>
    </source>
</evidence>
<protein>
    <recommendedName>
        <fullName evidence="2">ribonuclease H</fullName>
        <ecNumber evidence="2">3.1.26.4</ecNumber>
    </recommendedName>
</protein>
<keyword evidence="4" id="KW-0479">Metal-binding</keyword>
<sequence length="200" mass="23127">MAKYYYAVKKGKNTGIYETWKECEAQVRGYSGAEYKKFSTYEEALDFIEHKEESIKREIIDLKENEMIAYVDGSFNLETMTYSYGAVVFTQEGKEVYNGKESNEDLAEMRNVSGEIKGAMVAMEVALKKGKDILYLHYDYMGIEQWATGQWKTNKDGTKAYKAYYDSIKDRLKVEFVKVKAHSGIEYNEEADRLAKEALM</sequence>
<evidence type="ECO:0000256" key="1">
    <source>
        <dbReference type="ARBA" id="ARBA00000077"/>
    </source>
</evidence>
<dbReference type="PANTHER" id="PTHR10642">
    <property type="entry name" value="RIBONUCLEASE H1"/>
    <property type="match status" value="1"/>
</dbReference>
<comment type="catalytic activity">
    <reaction evidence="1">
        <text>Endonucleolytic cleavage to 5'-phosphomonoester.</text>
        <dbReference type="EC" id="3.1.26.4"/>
    </reaction>
</comment>
<dbReference type="RefSeq" id="WP_216520948.1">
    <property type="nucleotide sequence ID" value="NZ_JAHLPM010000013.1"/>
</dbReference>
<dbReference type="PANTHER" id="PTHR10642:SF26">
    <property type="entry name" value="RIBONUCLEASE H1"/>
    <property type="match status" value="1"/>
</dbReference>
<keyword evidence="5" id="KW-0255">Endonuclease</keyword>
<dbReference type="PROSITE" id="PS50879">
    <property type="entry name" value="RNASE_H_1"/>
    <property type="match status" value="1"/>
</dbReference>
<evidence type="ECO:0000313" key="9">
    <source>
        <dbReference type="Proteomes" id="UP000749471"/>
    </source>
</evidence>
<dbReference type="InterPro" id="IPR002156">
    <property type="entry name" value="RNaseH_domain"/>
</dbReference>
<accession>A0ABS6EAL3</accession>
<evidence type="ECO:0000256" key="2">
    <source>
        <dbReference type="ARBA" id="ARBA00012180"/>
    </source>
</evidence>